<dbReference type="GO" id="GO:0003950">
    <property type="term" value="F:NAD+ poly-ADP-ribosyltransferase activity"/>
    <property type="evidence" value="ECO:0007669"/>
    <property type="project" value="TreeGrafter"/>
</dbReference>
<dbReference type="Pfam" id="PF01129">
    <property type="entry name" value="ART"/>
    <property type="match status" value="1"/>
</dbReference>
<evidence type="ECO:0000256" key="3">
    <source>
        <dbReference type="ARBA" id="ARBA00022525"/>
    </source>
</evidence>
<comment type="subcellular location">
    <subcellularLocation>
        <location evidence="1">Secreted</location>
    </subcellularLocation>
</comment>
<dbReference type="GO" id="GO:0106274">
    <property type="term" value="F:NAD+-protein-arginine ADP-ribosyltransferase activity"/>
    <property type="evidence" value="ECO:0007669"/>
    <property type="project" value="UniProtKB-EC"/>
</dbReference>
<evidence type="ECO:0000313" key="11">
    <source>
        <dbReference type="EMBL" id="CAF0781050.1"/>
    </source>
</evidence>
<comment type="similarity">
    <text evidence="2 10">Belongs to the Arg-specific ADP-ribosyltransferase family.</text>
</comment>
<keyword evidence="4" id="KW-0800">Toxin</keyword>
<evidence type="ECO:0000256" key="2">
    <source>
        <dbReference type="ARBA" id="ARBA00009558"/>
    </source>
</evidence>
<dbReference type="SUPFAM" id="SSF56399">
    <property type="entry name" value="ADP-ribosylation"/>
    <property type="match status" value="1"/>
</dbReference>
<keyword evidence="7" id="KW-0548">Nucleotidyltransferase</keyword>
<evidence type="ECO:0000256" key="10">
    <source>
        <dbReference type="RuleBase" id="RU361228"/>
    </source>
</evidence>
<keyword evidence="5 10" id="KW-0328">Glycosyltransferase</keyword>
<dbReference type="GO" id="GO:0090729">
    <property type="term" value="F:toxin activity"/>
    <property type="evidence" value="ECO:0007669"/>
    <property type="project" value="UniProtKB-KW"/>
</dbReference>
<comment type="catalytic activity">
    <reaction evidence="9 10">
        <text>L-arginyl-[protein] + NAD(+) = N(omega)-(ADP-D-ribosyl)-L-arginyl-[protein] + nicotinamide + H(+)</text>
        <dbReference type="Rhea" id="RHEA:19149"/>
        <dbReference type="Rhea" id="RHEA-COMP:10532"/>
        <dbReference type="Rhea" id="RHEA-COMP:15087"/>
        <dbReference type="ChEBI" id="CHEBI:15378"/>
        <dbReference type="ChEBI" id="CHEBI:17154"/>
        <dbReference type="ChEBI" id="CHEBI:29965"/>
        <dbReference type="ChEBI" id="CHEBI:57540"/>
        <dbReference type="ChEBI" id="CHEBI:142554"/>
        <dbReference type="EC" id="2.4.2.31"/>
    </reaction>
</comment>
<evidence type="ECO:0000256" key="8">
    <source>
        <dbReference type="ARBA" id="ARBA00023026"/>
    </source>
</evidence>
<evidence type="ECO:0000256" key="4">
    <source>
        <dbReference type="ARBA" id="ARBA00022656"/>
    </source>
</evidence>
<gene>
    <name evidence="11" type="ORF">XAT740_LOCUS1972</name>
</gene>
<accession>A0A813RGD1</accession>
<keyword evidence="10" id="KW-0521">NADP</keyword>
<reference evidence="11" key="1">
    <citation type="submission" date="2021-02" db="EMBL/GenBank/DDBJ databases">
        <authorList>
            <person name="Nowell W R."/>
        </authorList>
    </citation>
    <scope>NUCLEOTIDE SEQUENCE</scope>
</reference>
<dbReference type="AlphaFoldDB" id="A0A813RGD1"/>
<keyword evidence="10" id="KW-0520">NAD</keyword>
<keyword evidence="3" id="KW-0964">Secreted</keyword>
<protein>
    <recommendedName>
        <fullName evidence="10">NAD(P)(+)--arginine ADP-ribosyltransferase</fullName>
        <ecNumber evidence="10">2.4.2.31</ecNumber>
    </recommendedName>
    <alternativeName>
        <fullName evidence="10">Mono(ADP-ribosyl)transferase</fullName>
    </alternativeName>
</protein>
<keyword evidence="6 10" id="KW-0808">Transferase</keyword>
<dbReference type="PANTHER" id="PTHR10339">
    <property type="entry name" value="ADP-RIBOSYLTRANSFERASE"/>
    <property type="match status" value="1"/>
</dbReference>
<dbReference type="Proteomes" id="UP000663828">
    <property type="component" value="Unassembled WGS sequence"/>
</dbReference>
<keyword evidence="12" id="KW-1185">Reference proteome</keyword>
<organism evidence="11 12">
    <name type="scientific">Adineta ricciae</name>
    <name type="common">Rotifer</name>
    <dbReference type="NCBI Taxonomy" id="249248"/>
    <lineage>
        <taxon>Eukaryota</taxon>
        <taxon>Metazoa</taxon>
        <taxon>Spiralia</taxon>
        <taxon>Gnathifera</taxon>
        <taxon>Rotifera</taxon>
        <taxon>Eurotatoria</taxon>
        <taxon>Bdelloidea</taxon>
        <taxon>Adinetida</taxon>
        <taxon>Adinetidae</taxon>
        <taxon>Adineta</taxon>
    </lineage>
</organism>
<comment type="caution">
    <text evidence="11">The sequence shown here is derived from an EMBL/GenBank/DDBJ whole genome shotgun (WGS) entry which is preliminary data.</text>
</comment>
<keyword evidence="8" id="KW-0843">Virulence</keyword>
<dbReference type="Gene3D" id="3.90.176.10">
    <property type="entry name" value="Toxin ADP-ribosyltransferase, Chain A, domain 1"/>
    <property type="match status" value="1"/>
</dbReference>
<name>A0A813RGD1_ADIRI</name>
<dbReference type="InterPro" id="IPR000768">
    <property type="entry name" value="ART"/>
</dbReference>
<evidence type="ECO:0000256" key="6">
    <source>
        <dbReference type="ARBA" id="ARBA00022679"/>
    </source>
</evidence>
<dbReference type="InterPro" id="IPR050999">
    <property type="entry name" value="ADP-ribosyltransferase_ARG"/>
</dbReference>
<dbReference type="EMBL" id="CAJNOR010000064">
    <property type="protein sequence ID" value="CAF0781050.1"/>
    <property type="molecule type" value="Genomic_DNA"/>
</dbReference>
<evidence type="ECO:0000256" key="7">
    <source>
        <dbReference type="ARBA" id="ARBA00022695"/>
    </source>
</evidence>
<evidence type="ECO:0000313" key="12">
    <source>
        <dbReference type="Proteomes" id="UP000663828"/>
    </source>
</evidence>
<dbReference type="GO" id="GO:0005576">
    <property type="term" value="C:extracellular region"/>
    <property type="evidence" value="ECO:0007669"/>
    <property type="project" value="UniProtKB-SubCell"/>
</dbReference>
<dbReference type="EC" id="2.4.2.31" evidence="10"/>
<sequence length="427" mass="50105">MANGNERLSANYNAEIENTNNGSLAIRLPLLNGEEFEHIPVVSLEIAVEPLVRFIPNIIDRAHFAKEMCLNFPNDGLTKDESASIYLYTMSWNPTNTCLYYLLNKTLRTKSREHLRPWFAYLKLFLLGLCRIPSDNRQVLFRGVKMNFNGNYKKDEVIAWWAFSSTTYSVDVSCSETFLGTNGERTLFAIRNIWGKNIRNYSNYPHENEVLIFPGTYFKVLSEIYVERDLRLILLEEVEPLGRYLHLRIFPNELKQLILDKSKNRMPSDEEAEKNEQIENEKLFETLVPQQQRTNTVQRFLKRFMTTINQFFIPTRPKQSNMITTDMLNSFLQRGQKSTRSCGGPACSYCGKCTDWHYNGNICEDYDQLLRHKSQNILHRHRWYVYPHATCTEDLVDINEENDDEHIICLQNNHIDSFIRHVCQCDH</sequence>
<dbReference type="PROSITE" id="PS51996">
    <property type="entry name" value="TR_MART"/>
    <property type="match status" value="1"/>
</dbReference>
<evidence type="ECO:0000256" key="9">
    <source>
        <dbReference type="ARBA" id="ARBA00047597"/>
    </source>
</evidence>
<dbReference type="GO" id="GO:0016779">
    <property type="term" value="F:nucleotidyltransferase activity"/>
    <property type="evidence" value="ECO:0007669"/>
    <property type="project" value="UniProtKB-KW"/>
</dbReference>
<dbReference type="PANTHER" id="PTHR10339:SF25">
    <property type="entry name" value="SECRETED EXOENZYME S"/>
    <property type="match status" value="1"/>
</dbReference>
<evidence type="ECO:0000256" key="1">
    <source>
        <dbReference type="ARBA" id="ARBA00004613"/>
    </source>
</evidence>
<evidence type="ECO:0000256" key="5">
    <source>
        <dbReference type="ARBA" id="ARBA00022676"/>
    </source>
</evidence>
<proteinExistence type="inferred from homology"/>